<gene>
    <name evidence="1" type="ORF">HYY65_05055</name>
</gene>
<accession>A0A932M122</accession>
<sequence length="89" mass="9615">MPKKSKIGELASKETKAEFGEELSSYTSLTVAEIKALFPTKSDRDELVELLRIVNSTADENSKKAELIEKIGKVSGAVVKLAKTFASGL</sequence>
<proteinExistence type="predicted"/>
<dbReference type="Proteomes" id="UP000741360">
    <property type="component" value="Unassembled WGS sequence"/>
</dbReference>
<comment type="caution">
    <text evidence="1">The sequence shown here is derived from an EMBL/GenBank/DDBJ whole genome shotgun (WGS) entry which is preliminary data.</text>
</comment>
<reference evidence="1" key="1">
    <citation type="submission" date="2020-07" db="EMBL/GenBank/DDBJ databases">
        <title>Huge and variable diversity of episymbiotic CPR bacteria and DPANN archaea in groundwater ecosystems.</title>
        <authorList>
            <person name="He C.Y."/>
            <person name="Keren R."/>
            <person name="Whittaker M."/>
            <person name="Farag I.F."/>
            <person name="Doudna J."/>
            <person name="Cate J.H.D."/>
            <person name="Banfield J.F."/>
        </authorList>
    </citation>
    <scope>NUCLEOTIDE SEQUENCE</scope>
    <source>
        <strain evidence="1">NC_groundwater_717_Ag_S-0.2um_59_8</strain>
    </source>
</reference>
<evidence type="ECO:0000313" key="1">
    <source>
        <dbReference type="EMBL" id="MBI3014426.1"/>
    </source>
</evidence>
<organism evidence="1 2">
    <name type="scientific">Tectimicrobiota bacterium</name>
    <dbReference type="NCBI Taxonomy" id="2528274"/>
    <lineage>
        <taxon>Bacteria</taxon>
        <taxon>Pseudomonadati</taxon>
        <taxon>Nitrospinota/Tectimicrobiota group</taxon>
        <taxon>Candidatus Tectimicrobiota</taxon>
    </lineage>
</organism>
<dbReference type="AlphaFoldDB" id="A0A932M122"/>
<dbReference type="EMBL" id="JACPSX010000092">
    <property type="protein sequence ID" value="MBI3014426.1"/>
    <property type="molecule type" value="Genomic_DNA"/>
</dbReference>
<evidence type="ECO:0000313" key="2">
    <source>
        <dbReference type="Proteomes" id="UP000741360"/>
    </source>
</evidence>
<name>A0A932M122_UNCTE</name>
<protein>
    <submittedName>
        <fullName evidence="1">Uncharacterized protein</fullName>
    </submittedName>
</protein>